<sequence length="250" mass="28215">MEVQLKETERIDDLQLKGLKLIQDTNGFCFGIDAVLLANFAKVKKGAKVVDLGTGTGIVPILIAGKSQASKILGVEIQEEVYEMATRSVKLNDLEERVEIVNSDIKEIDKILEVNGYHVVTSNPPYMHIDGIKNPNDKKAISRHELKCNLEDVIRAASRLTMPRGKFFMIHRPIRLVDILTLGRKYNMEPKQIQFIHPRAGKAPNLVLVEFMKDGRPELKILDPLYVYGEDGNYTEELKAIYANEDIGEK</sequence>
<dbReference type="SUPFAM" id="SSF53335">
    <property type="entry name" value="S-adenosyl-L-methionine-dependent methyltransferases"/>
    <property type="match status" value="1"/>
</dbReference>
<evidence type="ECO:0000256" key="2">
    <source>
        <dbReference type="ARBA" id="ARBA00022691"/>
    </source>
</evidence>
<dbReference type="GO" id="GO:0032259">
    <property type="term" value="P:methylation"/>
    <property type="evidence" value="ECO:0007669"/>
    <property type="project" value="UniProtKB-KW"/>
</dbReference>
<dbReference type="GeneID" id="82204190"/>
<dbReference type="CDD" id="cd02440">
    <property type="entry name" value="AdoMet_MTases"/>
    <property type="match status" value="1"/>
</dbReference>
<dbReference type="KEGG" id="ril:CRIB_5"/>
<keyword evidence="4" id="KW-0489">Methyltransferase</keyword>
<evidence type="ECO:0000256" key="1">
    <source>
        <dbReference type="ARBA" id="ARBA00022679"/>
    </source>
</evidence>
<organism evidence="4 5">
    <name type="scientific">Romboutsia ilealis</name>
    <dbReference type="NCBI Taxonomy" id="1115758"/>
    <lineage>
        <taxon>Bacteria</taxon>
        <taxon>Bacillati</taxon>
        <taxon>Bacillota</taxon>
        <taxon>Clostridia</taxon>
        <taxon>Peptostreptococcales</taxon>
        <taxon>Peptostreptococcaceae</taxon>
        <taxon>Romboutsia</taxon>
    </lineage>
</organism>
<dbReference type="Gene3D" id="3.40.50.150">
    <property type="entry name" value="Vaccinia Virus protein VP39"/>
    <property type="match status" value="1"/>
</dbReference>
<keyword evidence="5" id="KW-1185">Reference proteome</keyword>
<reference evidence="4 5" key="1">
    <citation type="submission" date="2014-04" db="EMBL/GenBank/DDBJ databases">
        <authorList>
            <person name="Hornung B.V."/>
        </authorList>
    </citation>
    <scope>NUCLEOTIDE SEQUENCE [LARGE SCALE GENOMIC DNA]</scope>
    <source>
        <strain evidence="4 5">CRIB</strain>
    </source>
</reference>
<dbReference type="GO" id="GO:0008168">
    <property type="term" value="F:methyltransferase activity"/>
    <property type="evidence" value="ECO:0007669"/>
    <property type="project" value="UniProtKB-KW"/>
</dbReference>
<accession>A0A1V1HXJ5</accession>
<dbReference type="RefSeq" id="WP_180702566.1">
    <property type="nucleotide sequence ID" value="NZ_LN555523.1"/>
</dbReference>
<evidence type="ECO:0000313" key="4">
    <source>
        <dbReference type="EMBL" id="CED92765.1"/>
    </source>
</evidence>
<dbReference type="EMBL" id="LN555523">
    <property type="protein sequence ID" value="CED92765.1"/>
    <property type="molecule type" value="Genomic_DNA"/>
</dbReference>
<dbReference type="InterPro" id="IPR050210">
    <property type="entry name" value="tRNA_Adenine-N(6)_MTase"/>
</dbReference>
<protein>
    <submittedName>
        <fullName evidence="4">SAM-dependent methyltransferase</fullName>
    </submittedName>
</protein>
<gene>
    <name evidence="4" type="ORF">CRIB_5</name>
</gene>
<evidence type="ECO:0000313" key="5">
    <source>
        <dbReference type="Proteomes" id="UP000245622"/>
    </source>
</evidence>
<dbReference type="Pfam" id="PF02475">
    <property type="entry name" value="TRM5-TYW2_MTfase"/>
    <property type="match status" value="1"/>
</dbReference>
<dbReference type="InterPro" id="IPR029063">
    <property type="entry name" value="SAM-dependent_MTases_sf"/>
</dbReference>
<dbReference type="AlphaFoldDB" id="A0A1V1HXJ5"/>
<feature type="domain" description="TRM5/TYW2-like methyltransferase" evidence="3">
    <location>
        <begin position="41"/>
        <end position="121"/>
    </location>
</feature>
<dbReference type="PANTHER" id="PTHR47739">
    <property type="entry name" value="TRNA1(VAL) (ADENINE(37)-N6)-METHYLTRANSFERASE"/>
    <property type="match status" value="1"/>
</dbReference>
<name>A0A1V1HXJ5_9FIRM</name>
<dbReference type="Proteomes" id="UP000245622">
    <property type="component" value="Chromosome 1"/>
</dbReference>
<dbReference type="InterPro" id="IPR056743">
    <property type="entry name" value="TRM5-TYW2-like_MTfase"/>
</dbReference>
<proteinExistence type="predicted"/>
<keyword evidence="1 4" id="KW-0808">Transferase</keyword>
<dbReference type="PANTHER" id="PTHR47739:SF1">
    <property type="entry name" value="TRNA1(VAL) (ADENINE(37)-N6)-METHYLTRANSFERASE"/>
    <property type="match status" value="1"/>
</dbReference>
<evidence type="ECO:0000259" key="3">
    <source>
        <dbReference type="Pfam" id="PF02475"/>
    </source>
</evidence>
<keyword evidence="2" id="KW-0949">S-adenosyl-L-methionine</keyword>